<feature type="domain" description="Methyltransferase" evidence="1">
    <location>
        <begin position="146"/>
        <end position="238"/>
    </location>
</feature>
<proteinExistence type="predicted"/>
<protein>
    <submittedName>
        <fullName evidence="2">Methyltransferase type 12</fullName>
    </submittedName>
</protein>
<dbReference type="Gene3D" id="3.40.50.150">
    <property type="entry name" value="Vaccinia Virus protein VP39"/>
    <property type="match status" value="1"/>
</dbReference>
<organism evidence="2 3">
    <name type="scientific">Prosthecochloris aestuarii (strain DSM 271 / SK 413)</name>
    <dbReference type="NCBI Taxonomy" id="290512"/>
    <lineage>
        <taxon>Bacteria</taxon>
        <taxon>Pseudomonadati</taxon>
        <taxon>Chlorobiota</taxon>
        <taxon>Chlorobiia</taxon>
        <taxon>Chlorobiales</taxon>
        <taxon>Chlorobiaceae</taxon>
        <taxon>Prosthecochloris</taxon>
    </lineage>
</organism>
<accession>B4S5C4</accession>
<keyword evidence="2" id="KW-0808">Transferase</keyword>
<evidence type="ECO:0000259" key="1">
    <source>
        <dbReference type="Pfam" id="PF13649"/>
    </source>
</evidence>
<dbReference type="STRING" id="290512.Paes_0465"/>
<dbReference type="EMBL" id="CP001108">
    <property type="protein sequence ID" value="ACF45521.1"/>
    <property type="molecule type" value="Genomic_DNA"/>
</dbReference>
<dbReference type="Pfam" id="PF13649">
    <property type="entry name" value="Methyltransf_25"/>
    <property type="match status" value="1"/>
</dbReference>
<dbReference type="GO" id="GO:0008168">
    <property type="term" value="F:methyltransferase activity"/>
    <property type="evidence" value="ECO:0007669"/>
    <property type="project" value="UniProtKB-KW"/>
</dbReference>
<dbReference type="HOGENOM" id="CLU_917328_0_0_10"/>
<dbReference type="InterPro" id="IPR041698">
    <property type="entry name" value="Methyltransf_25"/>
</dbReference>
<sequence>MVLKAPSINNFRHNEQHPTTMLQLKTASAEALCNMRIRKDFPPEWKTVDELEKATDTIVELFLNERFEVSKSLGPGFLIPELIDRSIRTDDQEIMDNPAVASGEKLAMIRSLDRLNSMMMIYPHHIDLIEPFVRTVAAKKKRPATILELAGGAGGLALALAEEIKKGNLHAEIKGSDIIAEYVDAANEAAEKNNLPATFSLIDALTSDHAGDTEVDIILISQSLHHFTPGQIAVMIEKSRSWGASFFLALDGHRSPELLCGVPLMAMLQGKKNFMLDGYTSARKFYSEAELQIIAETATRKGNYSITFSWPLTVLSVAFG</sequence>
<dbReference type="AlphaFoldDB" id="B4S5C4"/>
<name>B4S5C4_PROA2</name>
<gene>
    <name evidence="2" type="ordered locus">Paes_0465</name>
</gene>
<dbReference type="GO" id="GO:0032259">
    <property type="term" value="P:methylation"/>
    <property type="evidence" value="ECO:0007669"/>
    <property type="project" value="UniProtKB-KW"/>
</dbReference>
<dbReference type="eggNOG" id="COG2226">
    <property type="taxonomic scope" value="Bacteria"/>
</dbReference>
<keyword evidence="3" id="KW-1185">Reference proteome</keyword>
<evidence type="ECO:0000313" key="3">
    <source>
        <dbReference type="Proteomes" id="UP000002725"/>
    </source>
</evidence>
<keyword evidence="2" id="KW-0489">Methyltransferase</keyword>
<dbReference type="Proteomes" id="UP000002725">
    <property type="component" value="Chromosome"/>
</dbReference>
<dbReference type="KEGG" id="paa:Paes_0465"/>
<dbReference type="InterPro" id="IPR029063">
    <property type="entry name" value="SAM-dependent_MTases_sf"/>
</dbReference>
<dbReference type="SUPFAM" id="SSF53335">
    <property type="entry name" value="S-adenosyl-L-methionine-dependent methyltransferases"/>
    <property type="match status" value="1"/>
</dbReference>
<reference evidence="2" key="1">
    <citation type="submission" date="2008-06" db="EMBL/GenBank/DDBJ databases">
        <title>Complete sequence of chromosome of Prosthecochloris aestuarii DSM 271.</title>
        <authorList>
            <consortium name="US DOE Joint Genome Institute"/>
            <person name="Lucas S."/>
            <person name="Copeland A."/>
            <person name="Lapidus A."/>
            <person name="Glavina del Rio T."/>
            <person name="Dalin E."/>
            <person name="Tice H."/>
            <person name="Bruce D."/>
            <person name="Goodwin L."/>
            <person name="Pitluck S."/>
            <person name="Schmutz J."/>
            <person name="Larimer F."/>
            <person name="Land M."/>
            <person name="Hauser L."/>
            <person name="Kyrpides N."/>
            <person name="Anderson I."/>
            <person name="Liu Z."/>
            <person name="Li T."/>
            <person name="Zhao F."/>
            <person name="Overmann J."/>
            <person name="Bryant D.A."/>
            <person name="Richardson P."/>
        </authorList>
    </citation>
    <scope>NUCLEOTIDE SEQUENCE [LARGE SCALE GENOMIC DNA]</scope>
    <source>
        <strain evidence="2">DSM 271</strain>
    </source>
</reference>
<evidence type="ECO:0000313" key="2">
    <source>
        <dbReference type="EMBL" id="ACF45521.1"/>
    </source>
</evidence>